<evidence type="ECO:0000256" key="3">
    <source>
        <dbReference type="ARBA" id="ARBA00022786"/>
    </source>
</evidence>
<dbReference type="Pfam" id="PF25553">
    <property type="entry name" value="BTB-POZ_ANK-like"/>
    <property type="match status" value="1"/>
</dbReference>
<evidence type="ECO:0000256" key="1">
    <source>
        <dbReference type="ARBA" id="ARBA00002668"/>
    </source>
</evidence>
<organism evidence="5 6">
    <name type="scientific">Canna indica</name>
    <name type="common">Indian-shot</name>
    <dbReference type="NCBI Taxonomy" id="4628"/>
    <lineage>
        <taxon>Eukaryota</taxon>
        <taxon>Viridiplantae</taxon>
        <taxon>Streptophyta</taxon>
        <taxon>Embryophyta</taxon>
        <taxon>Tracheophyta</taxon>
        <taxon>Spermatophyta</taxon>
        <taxon>Magnoliopsida</taxon>
        <taxon>Liliopsida</taxon>
        <taxon>Zingiberales</taxon>
        <taxon>Cannaceae</taxon>
        <taxon>Canna</taxon>
    </lineage>
</organism>
<dbReference type="InterPro" id="IPR038920">
    <property type="entry name" value="At3g05675-like"/>
</dbReference>
<comment type="pathway">
    <text evidence="2">Protein modification; protein ubiquitination.</text>
</comment>
<dbReference type="Proteomes" id="UP001327560">
    <property type="component" value="Chromosome 8"/>
</dbReference>
<gene>
    <name evidence="5" type="ORF">Cni_G26665</name>
</gene>
<evidence type="ECO:0000259" key="4">
    <source>
        <dbReference type="Pfam" id="PF25553"/>
    </source>
</evidence>
<dbReference type="AlphaFoldDB" id="A0AAQ3L2M2"/>
<dbReference type="EMBL" id="CP136897">
    <property type="protein sequence ID" value="WOL17872.1"/>
    <property type="molecule type" value="Genomic_DNA"/>
</dbReference>
<evidence type="ECO:0000313" key="5">
    <source>
        <dbReference type="EMBL" id="WOL17872.1"/>
    </source>
</evidence>
<proteinExistence type="predicted"/>
<accession>A0AAQ3L2M2</accession>
<protein>
    <submittedName>
        <fullName evidence="5">BTB/POZ domain-containing protein</fullName>
    </submittedName>
</protein>
<evidence type="ECO:0000313" key="6">
    <source>
        <dbReference type="Proteomes" id="UP001327560"/>
    </source>
</evidence>
<sequence>MYEEDAVKWLREVGVSRAIDILEVSSMVMFDKGIKACLIYIEAVPWSESEEDKLKSLFTRCKFDGATSENVLSRLGPQDSDNSEDLVALPMQLIQSVTNGTDRKARKEMQCLITGLLSASSIYNKETTGLDKKQLYDICYSCLNSLIQLSEEASDYLRRQEPKPLIERVSKQVENLNWLLEILIEKDMAEDFVHLWANQEELITMHQRASLLMRYELSCISAMLMDFGWLQRCSKGLDMRTLEESLGQALLTLPLKQQQSCFEEWFCCFAEYGTECPNLGKAFQVWWRRLFGRSSGACR</sequence>
<dbReference type="PANTHER" id="PTHR31060">
    <property type="entry name" value="OSJNBA0011J08.25 PROTEIN-RELATED"/>
    <property type="match status" value="1"/>
</dbReference>
<evidence type="ECO:0000256" key="2">
    <source>
        <dbReference type="ARBA" id="ARBA00004906"/>
    </source>
</evidence>
<name>A0AAQ3L2M2_9LILI</name>
<dbReference type="PANTHER" id="PTHR31060:SF33">
    <property type="entry name" value="OS04G0278000 PROTEIN"/>
    <property type="match status" value="1"/>
</dbReference>
<reference evidence="5 6" key="1">
    <citation type="submission" date="2023-10" db="EMBL/GenBank/DDBJ databases">
        <title>Chromosome-scale genome assembly provides insights into flower coloration mechanisms of Canna indica.</title>
        <authorList>
            <person name="Li C."/>
        </authorList>
    </citation>
    <scope>NUCLEOTIDE SEQUENCE [LARGE SCALE GENOMIC DNA]</scope>
    <source>
        <tissue evidence="5">Flower</tissue>
    </source>
</reference>
<dbReference type="InterPro" id="IPR058039">
    <property type="entry name" value="At3g05675-like_ankyrin"/>
</dbReference>
<feature type="domain" description="At3g05675-like ankyrin-like" evidence="4">
    <location>
        <begin position="89"/>
        <end position="224"/>
    </location>
</feature>
<keyword evidence="3" id="KW-0833">Ubl conjugation pathway</keyword>
<comment type="function">
    <text evidence="1">May act as a substrate-specific adapter of an E3 ubiquitin-protein ligase complex (CUL3-RBX1-BTB) which mediates the ubiquitination and subsequent proteasomal degradation of target proteins.</text>
</comment>
<keyword evidence="6" id="KW-1185">Reference proteome</keyword>